<gene>
    <name evidence="5" type="ORF">JGUZn3_07450</name>
</gene>
<feature type="region of interest" description="Disordered" evidence="2">
    <location>
        <begin position="218"/>
        <end position="238"/>
    </location>
</feature>
<feature type="domain" description="Glycine zipper" evidence="4">
    <location>
        <begin position="52"/>
        <end position="93"/>
    </location>
</feature>
<evidence type="ECO:0000313" key="5">
    <source>
        <dbReference type="EMBL" id="QNT77980.1"/>
    </source>
</evidence>
<evidence type="ECO:0000256" key="1">
    <source>
        <dbReference type="SAM" id="Coils"/>
    </source>
</evidence>
<dbReference type="Pfam" id="PF13488">
    <property type="entry name" value="Gly-zipper_Omp"/>
    <property type="match status" value="1"/>
</dbReference>
<keyword evidence="1" id="KW-0175">Coiled coil</keyword>
<dbReference type="InterPro" id="IPR039567">
    <property type="entry name" value="Gly-zipper"/>
</dbReference>
<evidence type="ECO:0000256" key="3">
    <source>
        <dbReference type="SAM" id="SignalP"/>
    </source>
</evidence>
<reference evidence="5 6" key="1">
    <citation type="submission" date="2020-08" db="EMBL/GenBank/DDBJ databases">
        <title>Complete genome sequence of Entomobacter blattae G55GP.</title>
        <authorList>
            <person name="Poehlein A."/>
            <person name="Guzman J."/>
            <person name="Daniel R."/>
            <person name="Vilcinskas A."/>
        </authorList>
    </citation>
    <scope>NUCLEOTIDE SEQUENCE [LARGE SCALE GENOMIC DNA]</scope>
    <source>
        <strain evidence="5 6">G55GP</strain>
    </source>
</reference>
<dbReference type="AlphaFoldDB" id="A0A7H1NQC0"/>
<dbReference type="KEGG" id="ebla:JGUZn3_07450"/>
<feature type="chain" id="PRO_5028934021" description="Glycine zipper domain-containing protein" evidence="3">
    <location>
        <begin position="27"/>
        <end position="238"/>
    </location>
</feature>
<protein>
    <recommendedName>
        <fullName evidence="4">Glycine zipper domain-containing protein</fullName>
    </recommendedName>
</protein>
<dbReference type="PROSITE" id="PS51257">
    <property type="entry name" value="PROKAR_LIPOPROTEIN"/>
    <property type="match status" value="1"/>
</dbReference>
<sequence>MGVRSFRALSLGMVVVLGVAACSSTAYDPNLTPEENKIRQRADQFNDTLAEGAVAGALLGALIGGLAAKNHGEGAAIGAASGAALGVGLGYAVASNTEAQQQTEDQYQAAIQQAQKTANEAKIDAQTARAAAQQAQKQLADMNRQLAQKKISADAYQKKLDSLQSTDQSLRKLIAKYKDHTQSMYRYAQARRSTSMAHLAVITDRSVSEMEQAESVLATGLGQQPAQGGTLSNRGTSS</sequence>
<evidence type="ECO:0000313" key="6">
    <source>
        <dbReference type="Proteomes" id="UP000516349"/>
    </source>
</evidence>
<dbReference type="EMBL" id="CP060244">
    <property type="protein sequence ID" value="QNT77980.1"/>
    <property type="molecule type" value="Genomic_DNA"/>
</dbReference>
<accession>A0A7H1NQC0</accession>
<feature type="signal peptide" evidence="3">
    <location>
        <begin position="1"/>
        <end position="26"/>
    </location>
</feature>
<evidence type="ECO:0000259" key="4">
    <source>
        <dbReference type="Pfam" id="PF13488"/>
    </source>
</evidence>
<dbReference type="RefSeq" id="WP_238996889.1">
    <property type="nucleotide sequence ID" value="NZ_CP060244.1"/>
</dbReference>
<proteinExistence type="predicted"/>
<feature type="compositionally biased region" description="Polar residues" evidence="2">
    <location>
        <begin position="221"/>
        <end position="238"/>
    </location>
</feature>
<dbReference type="Proteomes" id="UP000516349">
    <property type="component" value="Chromosome"/>
</dbReference>
<feature type="coiled-coil region" evidence="1">
    <location>
        <begin position="100"/>
        <end position="166"/>
    </location>
</feature>
<name>A0A7H1NQC0_9PROT</name>
<organism evidence="5 6">
    <name type="scientific">Entomobacter blattae</name>
    <dbReference type="NCBI Taxonomy" id="2762277"/>
    <lineage>
        <taxon>Bacteria</taxon>
        <taxon>Pseudomonadati</taxon>
        <taxon>Pseudomonadota</taxon>
        <taxon>Alphaproteobacteria</taxon>
        <taxon>Acetobacterales</taxon>
        <taxon>Acetobacteraceae</taxon>
        <taxon>Entomobacter</taxon>
    </lineage>
</organism>
<keyword evidence="6" id="KW-1185">Reference proteome</keyword>
<evidence type="ECO:0000256" key="2">
    <source>
        <dbReference type="SAM" id="MobiDB-lite"/>
    </source>
</evidence>
<keyword evidence="3" id="KW-0732">Signal</keyword>